<feature type="transmembrane region" description="Helical" evidence="8">
    <location>
        <begin position="166"/>
        <end position="188"/>
    </location>
</feature>
<name>A0A4Q0YN58_9GAMM</name>
<feature type="transmembrane region" description="Helical" evidence="8">
    <location>
        <begin position="256"/>
        <end position="274"/>
    </location>
</feature>
<evidence type="ECO:0000256" key="7">
    <source>
        <dbReference type="ARBA" id="ARBA00023136"/>
    </source>
</evidence>
<keyword evidence="11" id="KW-1185">Reference proteome</keyword>
<evidence type="ECO:0008006" key="12">
    <source>
        <dbReference type="Google" id="ProtNLM"/>
    </source>
</evidence>
<evidence type="ECO:0000256" key="3">
    <source>
        <dbReference type="ARBA" id="ARBA00022448"/>
    </source>
</evidence>
<gene>
    <name evidence="10" type="ORF">CS022_14795</name>
    <name evidence="9" type="ORF">CS022_19340</name>
</gene>
<keyword evidence="3" id="KW-0813">Transport</keyword>
<dbReference type="PANTHER" id="PTHR36838:SF1">
    <property type="entry name" value="SLR1864 PROTEIN"/>
    <property type="match status" value="1"/>
</dbReference>
<dbReference type="AlphaFoldDB" id="A0A4Q0YN58"/>
<dbReference type="Proteomes" id="UP000290287">
    <property type="component" value="Unassembled WGS sequence"/>
</dbReference>
<dbReference type="EMBL" id="PEIB01000031">
    <property type="protein sequence ID" value="RXJ71825.1"/>
    <property type="molecule type" value="Genomic_DNA"/>
</dbReference>
<keyword evidence="7 8" id="KW-0472">Membrane</keyword>
<sequence>MLVVVSILPVFLVSLFGFLTAKSGKLSRSDIQSLSKFTFSMAIPVMLFTKMSTLAVPDNIEWSLLLSYYLSVFIVFSLTAFIARYLFSDECETQSVLGFSATFSNAVVIGIPVIHYTLGDDAMLPLFMLISVHALTIYLLGFFFAERGRFDRKKVLLSVVRIFSEILKNPITLAIFSGLLVNVLPFSLPDLLSASLSLFSEAAIPLTLFVLGASISQFPLTFSSRVPLLLVVFKNLMLPLLVYLFSTYVFGLSETWTVTATVMASMPIGVNAYIFSQRYQRIMPEVATSILFSTVFSILSVPLCLWLLTNQ</sequence>
<dbReference type="Gene3D" id="1.20.1530.20">
    <property type="match status" value="1"/>
</dbReference>
<dbReference type="Pfam" id="PF03547">
    <property type="entry name" value="Mem_trans"/>
    <property type="match status" value="1"/>
</dbReference>
<evidence type="ECO:0000313" key="11">
    <source>
        <dbReference type="Proteomes" id="UP000290287"/>
    </source>
</evidence>
<feature type="transmembrane region" description="Helical" evidence="8">
    <location>
        <begin position="286"/>
        <end position="308"/>
    </location>
</feature>
<feature type="transmembrane region" description="Helical" evidence="8">
    <location>
        <begin position="37"/>
        <end position="56"/>
    </location>
</feature>
<keyword evidence="6 8" id="KW-1133">Transmembrane helix</keyword>
<evidence type="ECO:0000256" key="5">
    <source>
        <dbReference type="ARBA" id="ARBA00022692"/>
    </source>
</evidence>
<feature type="transmembrane region" description="Helical" evidence="8">
    <location>
        <begin position="6"/>
        <end position="25"/>
    </location>
</feature>
<reference evidence="9 11" key="1">
    <citation type="submission" date="2017-10" db="EMBL/GenBank/DDBJ databases">
        <title>Nyctiphanis sp. nov., isolated from the stomach of the euphausiid Nyctiphanes simplex (Hansen, 1911) in the Gulf of California.</title>
        <authorList>
            <person name="Gomez-Gil B."/>
            <person name="Aguilar-Mendez M."/>
            <person name="Lopez-Cortes A."/>
            <person name="Gomez-Gutierrez J."/>
            <person name="Roque A."/>
            <person name="Lang E."/>
            <person name="Gonzalez-Castillo A."/>
        </authorList>
    </citation>
    <scope>NUCLEOTIDE SEQUENCE [LARGE SCALE GENOMIC DNA]</scope>
    <source>
        <strain evidence="9 11">CAIM 600</strain>
    </source>
</reference>
<evidence type="ECO:0000313" key="9">
    <source>
        <dbReference type="EMBL" id="RXJ71825.1"/>
    </source>
</evidence>
<evidence type="ECO:0000256" key="1">
    <source>
        <dbReference type="ARBA" id="ARBA00004651"/>
    </source>
</evidence>
<feature type="transmembrane region" description="Helical" evidence="8">
    <location>
        <begin position="124"/>
        <end position="145"/>
    </location>
</feature>
<organism evidence="9 11">
    <name type="scientific">Veronia nyctiphanis</name>
    <dbReference type="NCBI Taxonomy" id="1278244"/>
    <lineage>
        <taxon>Bacteria</taxon>
        <taxon>Pseudomonadati</taxon>
        <taxon>Pseudomonadota</taxon>
        <taxon>Gammaproteobacteria</taxon>
        <taxon>Vibrionales</taxon>
        <taxon>Vibrionaceae</taxon>
        <taxon>Veronia</taxon>
    </lineage>
</organism>
<dbReference type="GO" id="GO:0055085">
    <property type="term" value="P:transmembrane transport"/>
    <property type="evidence" value="ECO:0007669"/>
    <property type="project" value="InterPro"/>
</dbReference>
<proteinExistence type="inferred from homology"/>
<dbReference type="InterPro" id="IPR038770">
    <property type="entry name" value="Na+/solute_symporter_sf"/>
</dbReference>
<comment type="subcellular location">
    <subcellularLocation>
        <location evidence="1">Cell membrane</location>
        <topology evidence="1">Multi-pass membrane protein</topology>
    </subcellularLocation>
</comment>
<dbReference type="RefSeq" id="WP_129122926.1">
    <property type="nucleotide sequence ID" value="NZ_PEIB01000018.1"/>
</dbReference>
<evidence type="ECO:0000256" key="4">
    <source>
        <dbReference type="ARBA" id="ARBA00022475"/>
    </source>
</evidence>
<accession>A0A4Q0YN58</accession>
<feature type="transmembrane region" description="Helical" evidence="8">
    <location>
        <begin position="96"/>
        <end position="118"/>
    </location>
</feature>
<dbReference type="OrthoDB" id="5870554at2"/>
<dbReference type="EMBL" id="PEIB01000018">
    <property type="protein sequence ID" value="RXJ72576.1"/>
    <property type="molecule type" value="Genomic_DNA"/>
</dbReference>
<feature type="transmembrane region" description="Helical" evidence="8">
    <location>
        <begin position="228"/>
        <end position="250"/>
    </location>
</feature>
<keyword evidence="5 8" id="KW-0812">Transmembrane</keyword>
<evidence type="ECO:0000256" key="6">
    <source>
        <dbReference type="ARBA" id="ARBA00022989"/>
    </source>
</evidence>
<feature type="transmembrane region" description="Helical" evidence="8">
    <location>
        <begin position="194"/>
        <end position="216"/>
    </location>
</feature>
<comment type="similarity">
    <text evidence="2">Belongs to the auxin efflux carrier (TC 2.A.69) family.</text>
</comment>
<protein>
    <recommendedName>
        <fullName evidence="12">Auxin efflux carrier</fullName>
    </recommendedName>
</protein>
<evidence type="ECO:0000313" key="10">
    <source>
        <dbReference type="EMBL" id="RXJ72576.1"/>
    </source>
</evidence>
<feature type="transmembrane region" description="Helical" evidence="8">
    <location>
        <begin position="68"/>
        <end position="87"/>
    </location>
</feature>
<dbReference type="PANTHER" id="PTHR36838">
    <property type="entry name" value="AUXIN EFFLUX CARRIER FAMILY PROTEIN"/>
    <property type="match status" value="1"/>
</dbReference>
<dbReference type="GO" id="GO:0005886">
    <property type="term" value="C:plasma membrane"/>
    <property type="evidence" value="ECO:0007669"/>
    <property type="project" value="UniProtKB-SubCell"/>
</dbReference>
<dbReference type="InterPro" id="IPR004776">
    <property type="entry name" value="Mem_transp_PIN-like"/>
</dbReference>
<evidence type="ECO:0000256" key="8">
    <source>
        <dbReference type="SAM" id="Phobius"/>
    </source>
</evidence>
<evidence type="ECO:0000256" key="2">
    <source>
        <dbReference type="ARBA" id="ARBA00010145"/>
    </source>
</evidence>
<keyword evidence="4" id="KW-1003">Cell membrane</keyword>
<comment type="caution">
    <text evidence="9">The sequence shown here is derived from an EMBL/GenBank/DDBJ whole genome shotgun (WGS) entry which is preliminary data.</text>
</comment>